<dbReference type="Pfam" id="PF00646">
    <property type="entry name" value="F-box"/>
    <property type="match status" value="1"/>
</dbReference>
<dbReference type="OrthoDB" id="1155922at2759"/>
<dbReference type="SUPFAM" id="SSF52047">
    <property type="entry name" value="RNI-like"/>
    <property type="match status" value="1"/>
</dbReference>
<comment type="caution">
    <text evidence="2">The sequence shown here is derived from an EMBL/GenBank/DDBJ whole genome shotgun (WGS) entry which is preliminary data.</text>
</comment>
<dbReference type="Proteomes" id="UP000275267">
    <property type="component" value="Unassembled WGS sequence"/>
</dbReference>
<dbReference type="InterPro" id="IPR032675">
    <property type="entry name" value="LRR_dom_sf"/>
</dbReference>
<dbReference type="AlphaFoldDB" id="A0A3L6RMX6"/>
<sequence>MDAAPRRQRPRLPLPDAEADVLESLPLELLNAILSRLPLRDAVRTSSLTRPWRRRWQSVPSLKFEWDESANPGAVNDVLRIYSYPVREFRHSAVGEASFRHSDRWLRLLALKGVRTLQLDFHRSHSHGGLVHRLHPSISSCRELTFLYLGGCNIPATPPGFAGLPNLTYLYLNGVGFPEGARE</sequence>
<feature type="domain" description="F-box" evidence="1">
    <location>
        <begin position="19"/>
        <end position="69"/>
    </location>
</feature>
<dbReference type="EMBL" id="PQIB02000007">
    <property type="protein sequence ID" value="RLN07069.1"/>
    <property type="molecule type" value="Genomic_DNA"/>
</dbReference>
<evidence type="ECO:0000313" key="3">
    <source>
        <dbReference type="Proteomes" id="UP000275267"/>
    </source>
</evidence>
<evidence type="ECO:0000313" key="2">
    <source>
        <dbReference type="EMBL" id="RLN07069.1"/>
    </source>
</evidence>
<name>A0A3L6RMX6_PANMI</name>
<dbReference type="Pfam" id="PF24758">
    <property type="entry name" value="LRR_At5g56370"/>
    <property type="match status" value="1"/>
</dbReference>
<dbReference type="PROSITE" id="PS50181">
    <property type="entry name" value="FBOX"/>
    <property type="match status" value="1"/>
</dbReference>
<dbReference type="SUPFAM" id="SSF81383">
    <property type="entry name" value="F-box domain"/>
    <property type="match status" value="1"/>
</dbReference>
<proteinExistence type="predicted"/>
<dbReference type="Gene3D" id="3.80.10.10">
    <property type="entry name" value="Ribonuclease Inhibitor"/>
    <property type="match status" value="1"/>
</dbReference>
<organism evidence="2 3">
    <name type="scientific">Panicum miliaceum</name>
    <name type="common">Proso millet</name>
    <name type="synonym">Broomcorn millet</name>
    <dbReference type="NCBI Taxonomy" id="4540"/>
    <lineage>
        <taxon>Eukaryota</taxon>
        <taxon>Viridiplantae</taxon>
        <taxon>Streptophyta</taxon>
        <taxon>Embryophyta</taxon>
        <taxon>Tracheophyta</taxon>
        <taxon>Spermatophyta</taxon>
        <taxon>Magnoliopsida</taxon>
        <taxon>Liliopsida</taxon>
        <taxon>Poales</taxon>
        <taxon>Poaceae</taxon>
        <taxon>PACMAD clade</taxon>
        <taxon>Panicoideae</taxon>
        <taxon>Panicodae</taxon>
        <taxon>Paniceae</taxon>
        <taxon>Panicinae</taxon>
        <taxon>Panicum</taxon>
        <taxon>Panicum sect. Panicum</taxon>
    </lineage>
</organism>
<protein>
    <recommendedName>
        <fullName evidence="1">F-box domain-containing protein</fullName>
    </recommendedName>
</protein>
<reference evidence="3" key="1">
    <citation type="journal article" date="2019" name="Nat. Commun.">
        <title>The genome of broomcorn millet.</title>
        <authorList>
            <person name="Zou C."/>
            <person name="Miki D."/>
            <person name="Li D."/>
            <person name="Tang Q."/>
            <person name="Xiao L."/>
            <person name="Rajput S."/>
            <person name="Deng P."/>
            <person name="Jia W."/>
            <person name="Huang R."/>
            <person name="Zhang M."/>
            <person name="Sun Y."/>
            <person name="Hu J."/>
            <person name="Fu X."/>
            <person name="Schnable P.S."/>
            <person name="Li F."/>
            <person name="Zhang H."/>
            <person name="Feng B."/>
            <person name="Zhu X."/>
            <person name="Liu R."/>
            <person name="Schnable J.C."/>
            <person name="Zhu J.-K."/>
            <person name="Zhang H."/>
        </authorList>
    </citation>
    <scope>NUCLEOTIDE SEQUENCE [LARGE SCALE GENOMIC DNA]</scope>
</reference>
<evidence type="ECO:0000259" key="1">
    <source>
        <dbReference type="PROSITE" id="PS50181"/>
    </source>
</evidence>
<dbReference type="InterPro" id="IPR055411">
    <property type="entry name" value="LRR_FXL15/At3g58940/PEG3-like"/>
</dbReference>
<dbReference type="InterPro" id="IPR036047">
    <property type="entry name" value="F-box-like_dom_sf"/>
</dbReference>
<accession>A0A3L6RMX6</accession>
<dbReference type="PANTHER" id="PTHR31639">
    <property type="entry name" value="F-BOX PROTEIN-LIKE"/>
    <property type="match status" value="1"/>
</dbReference>
<dbReference type="InterPro" id="IPR001810">
    <property type="entry name" value="F-box_dom"/>
</dbReference>
<dbReference type="PANTHER" id="PTHR31639:SF56">
    <property type="entry name" value="OS08G0461800 PROTEIN"/>
    <property type="match status" value="1"/>
</dbReference>
<keyword evidence="3" id="KW-1185">Reference proteome</keyword>
<gene>
    <name evidence="2" type="ORF">C2845_PM11G04710</name>
</gene>
<dbReference type="Gene3D" id="1.20.1280.50">
    <property type="match status" value="1"/>
</dbReference>
<dbReference type="STRING" id="4540.A0A3L6RMX6"/>